<sequence>MVTNIAEAARVVEQLTGVPPTIREKMTRKERQEQAARVKRFLAFPPQLQEGILRYGENIQKAYSKPIT</sequence>
<comment type="caution">
    <text evidence="1">The sequence shown here is derived from an EMBL/GenBank/DDBJ whole genome shotgun (WGS) entry which is preliminary data.</text>
</comment>
<name>X1UZS5_9ZZZZ</name>
<organism evidence="1">
    <name type="scientific">marine sediment metagenome</name>
    <dbReference type="NCBI Taxonomy" id="412755"/>
    <lineage>
        <taxon>unclassified sequences</taxon>
        <taxon>metagenomes</taxon>
        <taxon>ecological metagenomes</taxon>
    </lineage>
</organism>
<proteinExistence type="predicted"/>
<reference evidence="1" key="1">
    <citation type="journal article" date="2014" name="Front. Microbiol.">
        <title>High frequency of phylogenetically diverse reductive dehalogenase-homologous genes in deep subseafloor sedimentary metagenomes.</title>
        <authorList>
            <person name="Kawai M."/>
            <person name="Futagami T."/>
            <person name="Toyoda A."/>
            <person name="Takaki Y."/>
            <person name="Nishi S."/>
            <person name="Hori S."/>
            <person name="Arai W."/>
            <person name="Tsubouchi T."/>
            <person name="Morono Y."/>
            <person name="Uchiyama I."/>
            <person name="Ito T."/>
            <person name="Fujiyama A."/>
            <person name="Inagaki F."/>
            <person name="Takami H."/>
        </authorList>
    </citation>
    <scope>NUCLEOTIDE SEQUENCE</scope>
    <source>
        <strain evidence="1">Expedition CK06-06</strain>
    </source>
</reference>
<evidence type="ECO:0000313" key="1">
    <source>
        <dbReference type="EMBL" id="GAI97894.1"/>
    </source>
</evidence>
<accession>X1UZS5</accession>
<dbReference type="AlphaFoldDB" id="X1UZS5"/>
<dbReference type="EMBL" id="BARW01019657">
    <property type="protein sequence ID" value="GAI97894.1"/>
    <property type="molecule type" value="Genomic_DNA"/>
</dbReference>
<protein>
    <submittedName>
        <fullName evidence="1">Uncharacterized protein</fullName>
    </submittedName>
</protein>
<gene>
    <name evidence="1" type="ORF">S12H4_33368</name>
</gene>